<dbReference type="STRING" id="1246626.BleG1_0432"/>
<evidence type="ECO:0000313" key="2">
    <source>
        <dbReference type="EMBL" id="AIC93040.1"/>
    </source>
</evidence>
<keyword evidence="1" id="KW-0472">Membrane</keyword>
<keyword evidence="3" id="KW-1185">Reference proteome</keyword>
<dbReference type="RefSeq" id="WP_038476666.1">
    <property type="nucleotide sequence ID" value="NZ_CP003923.1"/>
</dbReference>
<keyword evidence="1" id="KW-0812">Transmembrane</keyword>
<proteinExistence type="predicted"/>
<accession>A0A060LSQ4</accession>
<dbReference type="HOGENOM" id="CLU_1718672_0_0_9"/>
<evidence type="ECO:0000256" key="1">
    <source>
        <dbReference type="SAM" id="Phobius"/>
    </source>
</evidence>
<feature type="transmembrane region" description="Helical" evidence="1">
    <location>
        <begin position="6"/>
        <end position="26"/>
    </location>
</feature>
<dbReference type="KEGG" id="ble:BleG1_0432"/>
<evidence type="ECO:0000313" key="3">
    <source>
        <dbReference type="Proteomes" id="UP000027142"/>
    </source>
</evidence>
<gene>
    <name evidence="2" type="ORF">BleG1_0432</name>
</gene>
<reference evidence="2 3" key="1">
    <citation type="journal article" date="2014" name="Gene">
        <title>A comparative genomic analysis of the alkalitolerant soil bacterium Bacillus lehensis G1.</title>
        <authorList>
            <person name="Noor Y.M."/>
            <person name="Samsulrizal N.H."/>
            <person name="Jema'on N.A."/>
            <person name="Low K.O."/>
            <person name="Ramli A.N."/>
            <person name="Alias N.I."/>
            <person name="Damis S.I."/>
            <person name="Fuzi S.F."/>
            <person name="Isa M.N."/>
            <person name="Murad A.M."/>
            <person name="Raih M.F."/>
            <person name="Bakar F.D."/>
            <person name="Najimudin N."/>
            <person name="Mahadi N.M."/>
            <person name="Illias R.M."/>
        </authorList>
    </citation>
    <scope>NUCLEOTIDE SEQUENCE [LARGE SCALE GENOMIC DNA]</scope>
    <source>
        <strain evidence="2 3">G1</strain>
    </source>
</reference>
<protein>
    <submittedName>
        <fullName evidence="2">Uncharacterized protein</fullName>
    </submittedName>
</protein>
<name>A0A060LSQ4_9BACI</name>
<keyword evidence="1" id="KW-1133">Transmembrane helix</keyword>
<dbReference type="PATRIC" id="fig|1246626.3.peg.421"/>
<dbReference type="OrthoDB" id="9948575at2"/>
<dbReference type="EMBL" id="CP003923">
    <property type="protein sequence ID" value="AIC93040.1"/>
    <property type="molecule type" value="Genomic_DNA"/>
</dbReference>
<dbReference type="Proteomes" id="UP000027142">
    <property type="component" value="Chromosome"/>
</dbReference>
<organism evidence="2 3">
    <name type="scientific">Shouchella lehensis G1</name>
    <dbReference type="NCBI Taxonomy" id="1246626"/>
    <lineage>
        <taxon>Bacteria</taxon>
        <taxon>Bacillati</taxon>
        <taxon>Bacillota</taxon>
        <taxon>Bacilli</taxon>
        <taxon>Bacillales</taxon>
        <taxon>Bacillaceae</taxon>
        <taxon>Shouchella</taxon>
    </lineage>
</organism>
<sequence>MARKVIYVFIALLLVGVAGIVIVNYIPEETTIEEEITRYESENGEITSIQIIQESSERSNSTRREVTLDDRVAIMELFQQGGVTELVPNDRAPTVTYHIEVETTEQSIYTAPTILVSDASFAWGENRFHVNGANALYEAIETRDFNWSTDEE</sequence>
<dbReference type="AlphaFoldDB" id="A0A060LSQ4"/>